<dbReference type="CDD" id="cd07185">
    <property type="entry name" value="OmpA_C-like"/>
    <property type="match status" value="1"/>
</dbReference>
<gene>
    <name evidence="11" type="ORF">J3998_11700</name>
</gene>
<evidence type="ECO:0000256" key="9">
    <source>
        <dbReference type="SAM" id="SignalP"/>
    </source>
</evidence>
<dbReference type="PANTHER" id="PTHR30026">
    <property type="entry name" value="OUTER MEMBRANE PROTEIN TOLC"/>
    <property type="match status" value="1"/>
</dbReference>
<dbReference type="InterPro" id="IPR006664">
    <property type="entry name" value="OMP_bac"/>
</dbReference>
<evidence type="ECO:0000256" key="3">
    <source>
        <dbReference type="ARBA" id="ARBA00022448"/>
    </source>
</evidence>
<dbReference type="Pfam" id="PF00691">
    <property type="entry name" value="OmpA"/>
    <property type="match status" value="1"/>
</dbReference>
<dbReference type="Gene3D" id="1.20.1600.10">
    <property type="entry name" value="Outer membrane efflux proteins (OEP)"/>
    <property type="match status" value="1"/>
</dbReference>
<name>A0ABS3Q7K7_9GAMM</name>
<proteinExistence type="inferred from homology"/>
<keyword evidence="4" id="KW-1134">Transmembrane beta strand</keyword>
<evidence type="ECO:0000256" key="4">
    <source>
        <dbReference type="ARBA" id="ARBA00022452"/>
    </source>
</evidence>
<keyword evidence="7" id="KW-0998">Cell outer membrane</keyword>
<dbReference type="PANTHER" id="PTHR30026:SF22">
    <property type="entry name" value="OUTER MEMBRANE EFFLUX PROTEIN"/>
    <property type="match status" value="1"/>
</dbReference>
<dbReference type="Pfam" id="PF02321">
    <property type="entry name" value="OEP"/>
    <property type="match status" value="2"/>
</dbReference>
<protein>
    <submittedName>
        <fullName evidence="11">TolC family outer membrane protein</fullName>
    </submittedName>
</protein>
<feature type="domain" description="OmpA-like" evidence="10">
    <location>
        <begin position="498"/>
        <end position="616"/>
    </location>
</feature>
<dbReference type="Gene3D" id="3.30.1330.60">
    <property type="entry name" value="OmpA-like domain"/>
    <property type="match status" value="1"/>
</dbReference>
<dbReference type="NCBIfam" id="TIGR01844">
    <property type="entry name" value="type_I_sec_TolC"/>
    <property type="match status" value="1"/>
</dbReference>
<sequence>MRHSTCTTPFKFKRSIKFLVLASVLSTSPVFAAPPATTSDESLDATIKYAIENNPEVQAAWHNFLSSQQDTNSADSELGPSVDLFADYSIQHKSDGYGYTNNDYHGASARLTVTQMLYDGQRTAKNIESFKNSELVSYFELLDSVESIALQTYTAYQDVLRFRKLTAIAQQNYNNHLDVYEKIAAGVETGATRRADLEQISGRLALAESNLLTEKANLHDVSSRFLRIVGKIPAQNLNSKDFDENTLPANFTGVMSSAYKHNAAFHAAIRNIEAKRSDVNRERADYKPRLDLRGEYGGQTYDLKGENNGIHDGKLALEFRYNLYNGHRTDAQVQKAMEEVSRAQYLREKVCVDMRQEMQIAYNDVRKLNDQLPILQQHLDASDKVRVAFKDQFSIGQRTLLDLLDTEIEYFQASRSQANALYDRNISIAKTLAEMGQLLNTLSITRNGLPSLADLGSEPLPVDPETTCPIVEVPDFSAELARPQPVSLPPKFEVPEPDDTEGNTYRLMVNFKFNSSIIDHKYENDIKALAEFLRDNPETKAEIQGHASLEGPETYNQWLSERRAKAVADELITQFNIDKSRVSSLGFGETRPLMNAINSEANRLNRRVESKITLILQD</sequence>
<evidence type="ECO:0000256" key="1">
    <source>
        <dbReference type="ARBA" id="ARBA00004442"/>
    </source>
</evidence>
<keyword evidence="6 8" id="KW-0472">Membrane</keyword>
<dbReference type="InterPro" id="IPR010130">
    <property type="entry name" value="T1SS_OMP_TolC"/>
</dbReference>
<dbReference type="PRINTS" id="PR01021">
    <property type="entry name" value="OMPADOMAIN"/>
</dbReference>
<dbReference type="SUPFAM" id="SSF56954">
    <property type="entry name" value="Outer membrane efflux proteins (OEP)"/>
    <property type="match status" value="1"/>
</dbReference>
<evidence type="ECO:0000256" key="6">
    <source>
        <dbReference type="ARBA" id="ARBA00023136"/>
    </source>
</evidence>
<reference evidence="11 12" key="1">
    <citation type="submission" date="2021-03" db="EMBL/GenBank/DDBJ databases">
        <title>Thiomicrorhabdus sp.nov.,novel sulfur-oxidizing bacteria isolated from coastal sediment.</title>
        <authorList>
            <person name="Liu X."/>
        </authorList>
    </citation>
    <scope>NUCLEOTIDE SEQUENCE [LARGE SCALE GENOMIC DNA]</scope>
    <source>
        <strain evidence="11 12">6S2-11</strain>
    </source>
</reference>
<comment type="caution">
    <text evidence="11">The sequence shown here is derived from an EMBL/GenBank/DDBJ whole genome shotgun (WGS) entry which is preliminary data.</text>
</comment>
<dbReference type="EMBL" id="JAGETV010000031">
    <property type="protein sequence ID" value="MBO1928236.1"/>
    <property type="molecule type" value="Genomic_DNA"/>
</dbReference>
<dbReference type="InterPro" id="IPR003423">
    <property type="entry name" value="OMP_efflux"/>
</dbReference>
<feature type="chain" id="PRO_5045284356" evidence="9">
    <location>
        <begin position="33"/>
        <end position="618"/>
    </location>
</feature>
<dbReference type="Proteomes" id="UP000664835">
    <property type="component" value="Unassembled WGS sequence"/>
</dbReference>
<keyword evidence="3" id="KW-0813">Transport</keyword>
<evidence type="ECO:0000256" key="7">
    <source>
        <dbReference type="ARBA" id="ARBA00023237"/>
    </source>
</evidence>
<dbReference type="InterPro" id="IPR036737">
    <property type="entry name" value="OmpA-like_sf"/>
</dbReference>
<evidence type="ECO:0000313" key="11">
    <source>
        <dbReference type="EMBL" id="MBO1928236.1"/>
    </source>
</evidence>
<dbReference type="RefSeq" id="WP_208150851.1">
    <property type="nucleotide sequence ID" value="NZ_JAGETV010000031.1"/>
</dbReference>
<keyword evidence="9" id="KW-0732">Signal</keyword>
<evidence type="ECO:0000256" key="2">
    <source>
        <dbReference type="ARBA" id="ARBA00007613"/>
    </source>
</evidence>
<evidence type="ECO:0000313" key="12">
    <source>
        <dbReference type="Proteomes" id="UP000664835"/>
    </source>
</evidence>
<keyword evidence="5" id="KW-0812">Transmembrane</keyword>
<feature type="signal peptide" evidence="9">
    <location>
        <begin position="1"/>
        <end position="32"/>
    </location>
</feature>
<dbReference type="InterPro" id="IPR051906">
    <property type="entry name" value="TolC-like"/>
</dbReference>
<dbReference type="InterPro" id="IPR006665">
    <property type="entry name" value="OmpA-like"/>
</dbReference>
<accession>A0ABS3Q7K7</accession>
<comment type="similarity">
    <text evidence="2">Belongs to the outer membrane factor (OMF) (TC 1.B.17) family.</text>
</comment>
<keyword evidence="12" id="KW-1185">Reference proteome</keyword>
<comment type="subcellular location">
    <subcellularLocation>
        <location evidence="1">Cell outer membrane</location>
    </subcellularLocation>
</comment>
<evidence type="ECO:0000256" key="8">
    <source>
        <dbReference type="PROSITE-ProRule" id="PRU00473"/>
    </source>
</evidence>
<evidence type="ECO:0000259" key="10">
    <source>
        <dbReference type="PROSITE" id="PS51123"/>
    </source>
</evidence>
<evidence type="ECO:0000256" key="5">
    <source>
        <dbReference type="ARBA" id="ARBA00022692"/>
    </source>
</evidence>
<organism evidence="11 12">
    <name type="scientific">Thiomicrorhabdus marina</name>
    <dbReference type="NCBI Taxonomy" id="2818442"/>
    <lineage>
        <taxon>Bacteria</taxon>
        <taxon>Pseudomonadati</taxon>
        <taxon>Pseudomonadota</taxon>
        <taxon>Gammaproteobacteria</taxon>
        <taxon>Thiotrichales</taxon>
        <taxon>Piscirickettsiaceae</taxon>
        <taxon>Thiomicrorhabdus</taxon>
    </lineage>
</organism>
<dbReference type="PROSITE" id="PS51123">
    <property type="entry name" value="OMPA_2"/>
    <property type="match status" value="1"/>
</dbReference>
<dbReference type="SUPFAM" id="SSF103088">
    <property type="entry name" value="OmpA-like"/>
    <property type="match status" value="1"/>
</dbReference>